<name>A0A8T0HMI5_CERPU</name>
<dbReference type="Proteomes" id="UP000822688">
    <property type="component" value="Chromosome V"/>
</dbReference>
<sequence length="123" mass="13794">MQADEAFPKRETVIRNLLSITTTGDLWLIQSTTETAETIEPYLGGDPRDLFLGTHAHAILLHFGGNRVHCEDSWREWVMSIVRHITISGGPSSNALTHENDHRLLPCDHNPGTISHIQNMICD</sequence>
<accession>A0A8T0HMI5</accession>
<dbReference type="AlphaFoldDB" id="A0A8T0HMI5"/>
<keyword evidence="2" id="KW-1185">Reference proteome</keyword>
<evidence type="ECO:0000313" key="2">
    <source>
        <dbReference type="Proteomes" id="UP000822688"/>
    </source>
</evidence>
<evidence type="ECO:0000313" key="1">
    <source>
        <dbReference type="EMBL" id="KAG0572039.1"/>
    </source>
</evidence>
<comment type="caution">
    <text evidence="1">The sequence shown here is derived from an EMBL/GenBank/DDBJ whole genome shotgun (WGS) entry which is preliminary data.</text>
</comment>
<proteinExistence type="predicted"/>
<reference evidence="1" key="1">
    <citation type="submission" date="2020-06" db="EMBL/GenBank/DDBJ databases">
        <title>WGS assembly of Ceratodon purpureus strain R40.</title>
        <authorList>
            <person name="Carey S.B."/>
            <person name="Jenkins J."/>
            <person name="Shu S."/>
            <person name="Lovell J.T."/>
            <person name="Sreedasyam A."/>
            <person name="Maumus F."/>
            <person name="Tiley G.P."/>
            <person name="Fernandez-Pozo N."/>
            <person name="Barry K."/>
            <person name="Chen C."/>
            <person name="Wang M."/>
            <person name="Lipzen A."/>
            <person name="Daum C."/>
            <person name="Saski C.A."/>
            <person name="Payton A.C."/>
            <person name="Mcbreen J.C."/>
            <person name="Conrad R.E."/>
            <person name="Kollar L.M."/>
            <person name="Olsson S."/>
            <person name="Huttunen S."/>
            <person name="Landis J.B."/>
            <person name="Wickett N.J."/>
            <person name="Johnson M.G."/>
            <person name="Rensing S.A."/>
            <person name="Grimwood J."/>
            <person name="Schmutz J."/>
            <person name="Mcdaniel S.F."/>
        </authorList>
    </citation>
    <scope>NUCLEOTIDE SEQUENCE</scope>
    <source>
        <strain evidence="1">R40</strain>
    </source>
</reference>
<gene>
    <name evidence="1" type="ORF">KC19_VG064300</name>
</gene>
<organism evidence="1 2">
    <name type="scientific">Ceratodon purpureus</name>
    <name type="common">Fire moss</name>
    <name type="synonym">Dicranum purpureum</name>
    <dbReference type="NCBI Taxonomy" id="3225"/>
    <lineage>
        <taxon>Eukaryota</taxon>
        <taxon>Viridiplantae</taxon>
        <taxon>Streptophyta</taxon>
        <taxon>Embryophyta</taxon>
        <taxon>Bryophyta</taxon>
        <taxon>Bryophytina</taxon>
        <taxon>Bryopsida</taxon>
        <taxon>Dicranidae</taxon>
        <taxon>Pseudoditrichales</taxon>
        <taxon>Ditrichaceae</taxon>
        <taxon>Ceratodon</taxon>
    </lineage>
</organism>
<dbReference type="EMBL" id="CM026426">
    <property type="protein sequence ID" value="KAG0572039.1"/>
    <property type="molecule type" value="Genomic_DNA"/>
</dbReference>
<protein>
    <submittedName>
        <fullName evidence="1">Uncharacterized protein</fullName>
    </submittedName>
</protein>